<dbReference type="RefSeq" id="WP_257716950.1">
    <property type="nucleotide sequence ID" value="NZ_JANJOU010000011.1"/>
</dbReference>
<proteinExistence type="predicted"/>
<reference evidence="2 3" key="1">
    <citation type="submission" date="2022-06" db="EMBL/GenBank/DDBJ databases">
        <title>Roseomonas CN29.</title>
        <authorList>
            <person name="Cheng Y."/>
            <person name="He X."/>
        </authorList>
    </citation>
    <scope>NUCLEOTIDE SEQUENCE [LARGE SCALE GENOMIC DNA]</scope>
    <source>
        <strain evidence="2 3">CN29</strain>
    </source>
</reference>
<evidence type="ECO:0000259" key="1">
    <source>
        <dbReference type="Pfam" id="PF01323"/>
    </source>
</evidence>
<dbReference type="CDD" id="cd03024">
    <property type="entry name" value="DsbA_FrnE"/>
    <property type="match status" value="1"/>
</dbReference>
<protein>
    <submittedName>
        <fullName evidence="2">DsbA family oxidoreductase</fullName>
    </submittedName>
</protein>
<organism evidence="2 3">
    <name type="scientific">Roseomonas populi</name>
    <dbReference type="NCBI Taxonomy" id="3121582"/>
    <lineage>
        <taxon>Bacteria</taxon>
        <taxon>Pseudomonadati</taxon>
        <taxon>Pseudomonadota</taxon>
        <taxon>Alphaproteobacteria</taxon>
        <taxon>Acetobacterales</taxon>
        <taxon>Roseomonadaceae</taxon>
        <taxon>Roseomonas</taxon>
    </lineage>
</organism>
<dbReference type="SUPFAM" id="SSF52833">
    <property type="entry name" value="Thioredoxin-like"/>
    <property type="match status" value="1"/>
</dbReference>
<gene>
    <name evidence="2" type="ORF">NRP21_14590</name>
</gene>
<dbReference type="InterPro" id="IPR036249">
    <property type="entry name" value="Thioredoxin-like_sf"/>
</dbReference>
<sequence length="221" mass="23458">MADNEATTLLVVVDTVCPWCWVGKRRLDKAVAMLAADGLRLARQWHPFQLNPDMPAGGMPRAEYRARKFGSMERGRQLDARLAAEGAKDGIPFDFERIERSPNSLDSHRLIRLAALEGGAPLADAVAEAVFSAYFAEGRDIGDRAVLAAIGDAAGLPPGRAATMLAADELAHEVSQDAARAQGLGGVPAVILDRQLIISGAHPAEAMAEAIREALRTGQAA</sequence>
<dbReference type="EMBL" id="JANJOU010000011">
    <property type="protein sequence ID" value="MCR0983281.1"/>
    <property type="molecule type" value="Genomic_DNA"/>
</dbReference>
<comment type="caution">
    <text evidence="2">The sequence shown here is derived from an EMBL/GenBank/DDBJ whole genome shotgun (WGS) entry which is preliminary data.</text>
</comment>
<dbReference type="Pfam" id="PF01323">
    <property type="entry name" value="DSBA"/>
    <property type="match status" value="1"/>
</dbReference>
<evidence type="ECO:0000313" key="2">
    <source>
        <dbReference type="EMBL" id="MCR0983281.1"/>
    </source>
</evidence>
<evidence type="ECO:0000313" key="3">
    <source>
        <dbReference type="Proteomes" id="UP001524642"/>
    </source>
</evidence>
<keyword evidence="3" id="KW-1185">Reference proteome</keyword>
<dbReference type="PANTHER" id="PTHR13887">
    <property type="entry name" value="GLUTATHIONE S-TRANSFERASE KAPPA"/>
    <property type="match status" value="1"/>
</dbReference>
<dbReference type="Proteomes" id="UP001524642">
    <property type="component" value="Unassembled WGS sequence"/>
</dbReference>
<dbReference type="PANTHER" id="PTHR13887:SF41">
    <property type="entry name" value="THIOREDOXIN SUPERFAMILY PROTEIN"/>
    <property type="match status" value="1"/>
</dbReference>
<dbReference type="InterPro" id="IPR001853">
    <property type="entry name" value="DSBA-like_thioredoxin_dom"/>
</dbReference>
<accession>A0ABT1X683</accession>
<feature type="domain" description="DSBA-like thioredoxin" evidence="1">
    <location>
        <begin position="9"/>
        <end position="211"/>
    </location>
</feature>
<name>A0ABT1X683_9PROT</name>
<dbReference type="Gene3D" id="3.40.30.10">
    <property type="entry name" value="Glutaredoxin"/>
    <property type="match status" value="1"/>
</dbReference>